<evidence type="ECO:0000313" key="2">
    <source>
        <dbReference type="Proteomes" id="UP000789901"/>
    </source>
</evidence>
<evidence type="ECO:0000313" key="1">
    <source>
        <dbReference type="EMBL" id="CAG8729897.1"/>
    </source>
</evidence>
<organism evidence="1 2">
    <name type="scientific">Gigaspora margarita</name>
    <dbReference type="NCBI Taxonomy" id="4874"/>
    <lineage>
        <taxon>Eukaryota</taxon>
        <taxon>Fungi</taxon>
        <taxon>Fungi incertae sedis</taxon>
        <taxon>Mucoromycota</taxon>
        <taxon>Glomeromycotina</taxon>
        <taxon>Glomeromycetes</taxon>
        <taxon>Diversisporales</taxon>
        <taxon>Gigasporaceae</taxon>
        <taxon>Gigaspora</taxon>
    </lineage>
</organism>
<dbReference type="EMBL" id="CAJVQB010009413">
    <property type="protein sequence ID" value="CAG8729897.1"/>
    <property type="molecule type" value="Genomic_DNA"/>
</dbReference>
<name>A0ABN7V636_GIGMA</name>
<proteinExistence type="predicted"/>
<comment type="caution">
    <text evidence="1">The sequence shown here is derived from an EMBL/GenBank/DDBJ whole genome shotgun (WGS) entry which is preliminary data.</text>
</comment>
<reference evidence="1 2" key="1">
    <citation type="submission" date="2021-06" db="EMBL/GenBank/DDBJ databases">
        <authorList>
            <person name="Kallberg Y."/>
            <person name="Tangrot J."/>
            <person name="Rosling A."/>
        </authorList>
    </citation>
    <scope>NUCLEOTIDE SEQUENCE [LARGE SCALE GENOMIC DNA]</scope>
    <source>
        <strain evidence="1 2">120-4 pot B 10/14</strain>
    </source>
</reference>
<dbReference type="Proteomes" id="UP000789901">
    <property type="component" value="Unassembled WGS sequence"/>
</dbReference>
<protein>
    <submittedName>
        <fullName evidence="1">6965_t:CDS:1</fullName>
    </submittedName>
</protein>
<sequence length="265" mass="30675">MNMSIIGPILVNDQGTVDAPMVGWEFNNWDELDRFITLYAKSQNFVSVICESEYNNKQICASCPETTGILKINSLCLNYNDHPIKDATNKFATKYRTFFEEMLKDIKFWTETDLSNAIQNFKQQNYIEYASSYLNHALFGEKEHWALCHTSKIFTAGMQSTQRVEGQNAIIKNSGNKQSDLNEEFNLTEESNINRILDNFVEDIVDATATLVKELISTTEVELIHEVWETLFQVMKVSNYASFHIILISKRWYVDEKQIEQESQT</sequence>
<accession>A0ABN7V636</accession>
<gene>
    <name evidence="1" type="ORF">GMARGA_LOCUS14299</name>
</gene>
<keyword evidence="2" id="KW-1185">Reference proteome</keyword>